<proteinExistence type="predicted"/>
<dbReference type="InterPro" id="IPR036709">
    <property type="entry name" value="Autotransporte_beta_dom_sf"/>
</dbReference>
<dbReference type="AlphaFoldDB" id="A0A7W6FQL0"/>
<dbReference type="InterPro" id="IPR005546">
    <property type="entry name" value="Autotransporte_beta"/>
</dbReference>
<protein>
    <submittedName>
        <fullName evidence="3">Uncharacterized protein with beta-barrel porin domain</fullName>
    </submittedName>
</protein>
<evidence type="ECO:0000259" key="2">
    <source>
        <dbReference type="PROSITE" id="PS51208"/>
    </source>
</evidence>
<organism evidence="3 4">
    <name type="scientific">Sphingobium jiangsuense</name>
    <dbReference type="NCBI Taxonomy" id="870476"/>
    <lineage>
        <taxon>Bacteria</taxon>
        <taxon>Pseudomonadati</taxon>
        <taxon>Pseudomonadota</taxon>
        <taxon>Alphaproteobacteria</taxon>
        <taxon>Sphingomonadales</taxon>
        <taxon>Sphingomonadaceae</taxon>
        <taxon>Sphingobium</taxon>
    </lineage>
</organism>
<dbReference type="Pfam" id="PF03797">
    <property type="entry name" value="Autotransporter"/>
    <property type="match status" value="1"/>
</dbReference>
<evidence type="ECO:0000313" key="3">
    <source>
        <dbReference type="EMBL" id="MBB3927013.1"/>
    </source>
</evidence>
<dbReference type="SUPFAM" id="SSF103515">
    <property type="entry name" value="Autotransporter"/>
    <property type="match status" value="1"/>
</dbReference>
<dbReference type="Gene3D" id="2.40.128.130">
    <property type="entry name" value="Autotransporter beta-domain"/>
    <property type="match status" value="1"/>
</dbReference>
<keyword evidence="4" id="KW-1185">Reference proteome</keyword>
<name>A0A7W6FQL0_9SPHN</name>
<dbReference type="GO" id="GO:0019867">
    <property type="term" value="C:outer membrane"/>
    <property type="evidence" value="ECO:0007669"/>
    <property type="project" value="InterPro"/>
</dbReference>
<reference evidence="3 4" key="1">
    <citation type="submission" date="2020-08" db="EMBL/GenBank/DDBJ databases">
        <title>Genomic Encyclopedia of Type Strains, Phase IV (KMG-IV): sequencing the most valuable type-strain genomes for metagenomic binning, comparative biology and taxonomic classification.</title>
        <authorList>
            <person name="Goeker M."/>
        </authorList>
    </citation>
    <scope>NUCLEOTIDE SEQUENCE [LARGE SCALE GENOMIC DNA]</scope>
    <source>
        <strain evidence="3 4">DSM 26189</strain>
    </source>
</reference>
<dbReference type="EMBL" id="JACIDT010000009">
    <property type="protein sequence ID" value="MBB3927013.1"/>
    <property type="molecule type" value="Genomic_DNA"/>
</dbReference>
<dbReference type="Proteomes" id="UP000571950">
    <property type="component" value="Unassembled WGS sequence"/>
</dbReference>
<feature type="chain" id="PRO_5031221741" evidence="1">
    <location>
        <begin position="23"/>
        <end position="404"/>
    </location>
</feature>
<feature type="signal peptide" evidence="1">
    <location>
        <begin position="1"/>
        <end position="22"/>
    </location>
</feature>
<dbReference type="NCBIfam" id="TIGR01414">
    <property type="entry name" value="autotrans_barl"/>
    <property type="match status" value="1"/>
</dbReference>
<accession>A0A7W6FQL0</accession>
<dbReference type="SMART" id="SM00869">
    <property type="entry name" value="Autotransporter"/>
    <property type="match status" value="1"/>
</dbReference>
<feature type="domain" description="Autotransporter" evidence="2">
    <location>
        <begin position="119"/>
        <end position="404"/>
    </location>
</feature>
<comment type="caution">
    <text evidence="3">The sequence shown here is derived from an EMBL/GenBank/DDBJ whole genome shotgun (WGS) entry which is preliminary data.</text>
</comment>
<keyword evidence="1" id="KW-0732">Signal</keyword>
<dbReference type="InterPro" id="IPR006315">
    <property type="entry name" value="OM_autotransptr_brl_dom"/>
</dbReference>
<evidence type="ECO:0000313" key="4">
    <source>
        <dbReference type="Proteomes" id="UP000571950"/>
    </source>
</evidence>
<dbReference type="PROSITE" id="PS51208">
    <property type="entry name" value="AUTOTRANSPORTER"/>
    <property type="match status" value="1"/>
</dbReference>
<evidence type="ECO:0000256" key="1">
    <source>
        <dbReference type="SAM" id="SignalP"/>
    </source>
</evidence>
<gene>
    <name evidence="3" type="ORF">GGR43_002736</name>
</gene>
<sequence>MIRNLRHILVGGAVAFSVAAHAQVAGPYEGYGQTPGERAVGVVLDGIAPAAGSDRMAMMQSLSQLPSAGQRADALGQLSARSYTLLPRLAAGSMDAHDRQLRDYLVERRAIAMDAPADMPASGPGTITMMLTGDLTQGRYEGRTDRPSANMDSRALRFAIDMRPLPDLLIGATIGIEGIDAGLDRAKRPRITDFNTYIGPYASYSNGKVYVDVTGGYNFAEYRLRRQVSWDGFDNRLASTGVVEGDGWAATAEAGVLLRSGKVRVQPFAGLLYRYADVESFTERGGTAALDVAAYNLKSLRGSLGGRVSATIDKGDWAIRPALRAEWQHELRGQPESRIEARFASRDAAIFSLQPTSLARDAGLVGASVTATHASRTSVRLGYNGEFGSDRRIHNFTLSVSRRF</sequence>